<sequence length="741" mass="85241">MEWFTESDEDEMETQDAEDEGKGVVSRLKSGQDTLKFDSNQRVFCPLCSNRDPKNDLYVLWQHCEGVRKSGEVKKLPKEHGELARHVAEDILNLPQDAPAREVSAASNKYNNSLPSKRRADEFQPEFDCVVKTSKVFVPEVDSHADDPLQIMWPPSVLVWSASQARSTCITRSEKVVEWIKARGGGEISRSAVVTLGFGPKGPSGSALVSFPDSLEGFLQAVWLDTMLRSESGGRGSGGGEVDLRGNLVVEKIPPQWASKNKFRLEKYSKKVLNLHRSQKSMLHKVQAENVISEAKQEQLSSTVKETTRQLEILAKSSDEKFSRMSDQISKLHEETQRMKNSYEEEFKKKEEEQSQMIAKLKEEHEKHAMALSRQTEEMAKRFEELKIEQSEQQMEFLQQHEENLKKLEERYLKEKMSLIQQKDAELAKLAEQESRWKHKATAEELRAREKELGQNKLRRKLKEEQDSKVERVLSMVRKHMEEDFKRREADLRNEVQETKEDSEYYSSLVNQMAAESRAAKDEVNDMKHHVIESWRNCCDVHWAFGEDLKPGSVVVKEVGELSNDEGFCKALEKHVLKKFGLPPGVRLRGELPEGLGNLESKFLDAQIHFAKEQSRLQKSYVEDGNFEPWTVSEKGYELNDNGMEELIKKCGREVADELRRVTLEIQKFNSSGRYPVFKLWNKAEGREATPTEVVEAMHARGEEMQERIEELEEVLREKTRPKKGNAMRTRSQRGRGRGRG</sequence>
<feature type="compositionally biased region" description="Basic residues" evidence="2">
    <location>
        <begin position="720"/>
        <end position="741"/>
    </location>
</feature>
<dbReference type="InterPro" id="IPR005379">
    <property type="entry name" value="FDM1-5/IDN2_XH"/>
</dbReference>
<dbReference type="PANTHER" id="PTHR21596">
    <property type="entry name" value="RIBONUCLEASE P SUBUNIT P38"/>
    <property type="match status" value="1"/>
</dbReference>
<dbReference type="PANTHER" id="PTHR21596:SF80">
    <property type="entry name" value="FACTOR OF DNA METHYLATION 4-LIKE ISOFORM X1"/>
    <property type="match status" value="1"/>
</dbReference>
<evidence type="ECO:0000256" key="1">
    <source>
        <dbReference type="SAM" id="Coils"/>
    </source>
</evidence>
<evidence type="ECO:0000256" key="2">
    <source>
        <dbReference type="SAM" id="MobiDB-lite"/>
    </source>
</evidence>
<feature type="region of interest" description="Disordered" evidence="2">
    <location>
        <begin position="1"/>
        <end position="31"/>
    </location>
</feature>
<feature type="compositionally biased region" description="Acidic residues" evidence="2">
    <location>
        <begin position="1"/>
        <end position="19"/>
    </location>
</feature>
<proteinExistence type="predicted"/>
<dbReference type="AlphaFoldDB" id="A0A061QWT7"/>
<organism evidence="4">
    <name type="scientific">Tetraselmis sp. GSL018</name>
    <dbReference type="NCBI Taxonomy" id="582737"/>
    <lineage>
        <taxon>Eukaryota</taxon>
        <taxon>Viridiplantae</taxon>
        <taxon>Chlorophyta</taxon>
        <taxon>core chlorophytes</taxon>
        <taxon>Chlorodendrophyceae</taxon>
        <taxon>Chlorodendrales</taxon>
        <taxon>Chlorodendraceae</taxon>
        <taxon>Tetraselmis</taxon>
    </lineage>
</organism>
<name>A0A061QWT7_9CHLO</name>
<accession>A0A061QWT7</accession>
<reference evidence="4" key="1">
    <citation type="submission" date="2014-05" db="EMBL/GenBank/DDBJ databases">
        <title>The transcriptome of the halophilic microalga Tetraselmis sp. GSL018 isolated from the Great Salt Lake, Utah.</title>
        <authorList>
            <person name="Jinkerson R.E."/>
            <person name="D'Adamo S."/>
            <person name="Posewitz M.C."/>
        </authorList>
    </citation>
    <scope>NUCLEOTIDE SEQUENCE</scope>
    <source>
        <strain evidence="4">GSL018</strain>
    </source>
</reference>
<dbReference type="Pfam" id="PF03469">
    <property type="entry name" value="XH"/>
    <property type="match status" value="1"/>
</dbReference>
<gene>
    <name evidence="4" type="ORF">TSPGSL018_18961</name>
</gene>
<keyword evidence="1" id="KW-0175">Coiled coil</keyword>
<dbReference type="EMBL" id="GBEZ01022707">
    <property type="protein sequence ID" value="JAC64143.1"/>
    <property type="molecule type" value="Transcribed_RNA"/>
</dbReference>
<evidence type="ECO:0000259" key="3">
    <source>
        <dbReference type="Pfam" id="PF03469"/>
    </source>
</evidence>
<protein>
    <recommendedName>
        <fullName evidence="3">Factor of DNA methylation 1-5/IDN2 domain-containing protein</fullName>
    </recommendedName>
</protein>
<feature type="region of interest" description="Disordered" evidence="2">
    <location>
        <begin position="714"/>
        <end position="741"/>
    </location>
</feature>
<dbReference type="GO" id="GO:0080188">
    <property type="term" value="P:gene silencing by siRNA-directed DNA methylation"/>
    <property type="evidence" value="ECO:0007669"/>
    <property type="project" value="InterPro"/>
</dbReference>
<feature type="domain" description="Factor of DNA methylation 1-5/IDN2" evidence="3">
    <location>
        <begin position="619"/>
        <end position="703"/>
    </location>
</feature>
<evidence type="ECO:0000313" key="4">
    <source>
        <dbReference type="EMBL" id="JAC64143.1"/>
    </source>
</evidence>
<feature type="coiled-coil region" evidence="1">
    <location>
        <begin position="333"/>
        <end position="433"/>
    </location>
</feature>
<dbReference type="InterPro" id="IPR045177">
    <property type="entry name" value="FDM1-5/IDN2"/>
</dbReference>